<dbReference type="RefSeq" id="WP_068900436.1">
    <property type="nucleotide sequence ID" value="NZ_JBHUIF010000004.1"/>
</dbReference>
<gene>
    <name evidence="2" type="ORF">A8L45_06515</name>
</gene>
<comment type="caution">
    <text evidence="2">The sequence shown here is derived from an EMBL/GenBank/DDBJ whole genome shotgun (WGS) entry which is preliminary data.</text>
</comment>
<protein>
    <submittedName>
        <fullName evidence="2">Uncharacterized protein</fullName>
    </submittedName>
</protein>
<organism evidence="2 3">
    <name type="scientific">Veronia pacifica</name>
    <dbReference type="NCBI Taxonomy" id="1080227"/>
    <lineage>
        <taxon>Bacteria</taxon>
        <taxon>Pseudomonadati</taxon>
        <taxon>Pseudomonadota</taxon>
        <taxon>Gammaproteobacteria</taxon>
        <taxon>Vibrionales</taxon>
        <taxon>Vibrionaceae</taxon>
        <taxon>Veronia</taxon>
    </lineage>
</organism>
<reference evidence="2 3" key="1">
    <citation type="submission" date="2016-05" db="EMBL/GenBank/DDBJ databases">
        <title>Genomic Taxonomy of the Vibrionaceae.</title>
        <authorList>
            <person name="Gomez-Gil B."/>
            <person name="Enciso-Ibarra J."/>
        </authorList>
    </citation>
    <scope>NUCLEOTIDE SEQUENCE [LARGE SCALE GENOMIC DNA]</scope>
    <source>
        <strain evidence="2 3">CAIM 1920</strain>
    </source>
</reference>
<sequence>MWAVFGGLIGCFFGPVGAFFGFIAGLAVGNLMNGSVNFDPKSSIDYSHEPKRDDWLPKRNRNQPLTKRPYKTHNNTDFHINGLSSLETFGDSTDEWFDQDTPDTVISDHEEINPENGLPMIDDVDVLGNPYGFDTQTNDEVMNDHSCFDDSFGGDNGF</sequence>
<evidence type="ECO:0000313" key="3">
    <source>
        <dbReference type="Proteomes" id="UP000094936"/>
    </source>
</evidence>
<accession>A0A1C3EM94</accession>
<dbReference type="EMBL" id="LYBM01000008">
    <property type="protein sequence ID" value="ODA34373.1"/>
    <property type="molecule type" value="Genomic_DNA"/>
</dbReference>
<dbReference type="Proteomes" id="UP000094936">
    <property type="component" value="Unassembled WGS sequence"/>
</dbReference>
<evidence type="ECO:0000256" key="1">
    <source>
        <dbReference type="SAM" id="MobiDB-lite"/>
    </source>
</evidence>
<evidence type="ECO:0000313" key="2">
    <source>
        <dbReference type="EMBL" id="ODA34373.1"/>
    </source>
</evidence>
<feature type="compositionally biased region" description="Basic and acidic residues" evidence="1">
    <location>
        <begin position="47"/>
        <end position="57"/>
    </location>
</feature>
<dbReference type="AlphaFoldDB" id="A0A1C3EM94"/>
<dbReference type="OrthoDB" id="5652000at2"/>
<keyword evidence="3" id="KW-1185">Reference proteome</keyword>
<feature type="region of interest" description="Disordered" evidence="1">
    <location>
        <begin position="47"/>
        <end position="71"/>
    </location>
</feature>
<name>A0A1C3EM94_9GAMM</name>
<proteinExistence type="predicted"/>